<dbReference type="Proteomes" id="UP000011087">
    <property type="component" value="Unassembled WGS sequence"/>
</dbReference>
<dbReference type="HOGENOM" id="CLU_458900_0_0_1"/>
<reference evidence="3" key="2">
    <citation type="submission" date="2012-11" db="EMBL/GenBank/DDBJ databases">
        <authorList>
            <person name="Kuo A."/>
            <person name="Curtis B.A."/>
            <person name="Tanifuji G."/>
            <person name="Burki F."/>
            <person name="Gruber A."/>
            <person name="Irimia M."/>
            <person name="Maruyama S."/>
            <person name="Arias M.C."/>
            <person name="Ball S.G."/>
            <person name="Gile G.H."/>
            <person name="Hirakawa Y."/>
            <person name="Hopkins J.F."/>
            <person name="Rensing S.A."/>
            <person name="Schmutz J."/>
            <person name="Symeonidi A."/>
            <person name="Elias M."/>
            <person name="Eveleigh R.J."/>
            <person name="Herman E.K."/>
            <person name="Klute M.J."/>
            <person name="Nakayama T."/>
            <person name="Obornik M."/>
            <person name="Reyes-Prieto A."/>
            <person name="Armbrust E.V."/>
            <person name="Aves S.J."/>
            <person name="Beiko R.G."/>
            <person name="Coutinho P."/>
            <person name="Dacks J.B."/>
            <person name="Durnford D.G."/>
            <person name="Fast N.M."/>
            <person name="Green B.R."/>
            <person name="Grisdale C."/>
            <person name="Hempe F."/>
            <person name="Henrissat B."/>
            <person name="Hoppner M.P."/>
            <person name="Ishida K.-I."/>
            <person name="Kim E."/>
            <person name="Koreny L."/>
            <person name="Kroth P.G."/>
            <person name="Liu Y."/>
            <person name="Malik S.-B."/>
            <person name="Maier U.G."/>
            <person name="McRose D."/>
            <person name="Mock T."/>
            <person name="Neilson J.A."/>
            <person name="Onodera N.T."/>
            <person name="Poole A.M."/>
            <person name="Pritham E.J."/>
            <person name="Richards T.A."/>
            <person name="Rocap G."/>
            <person name="Roy S.W."/>
            <person name="Sarai C."/>
            <person name="Schaack S."/>
            <person name="Shirato S."/>
            <person name="Slamovits C.H."/>
            <person name="Spencer D.F."/>
            <person name="Suzuki S."/>
            <person name="Worden A.Z."/>
            <person name="Zauner S."/>
            <person name="Barry K."/>
            <person name="Bell C."/>
            <person name="Bharti A.K."/>
            <person name="Crow J.A."/>
            <person name="Grimwood J."/>
            <person name="Kramer R."/>
            <person name="Lindquist E."/>
            <person name="Lucas S."/>
            <person name="Salamov A."/>
            <person name="McFadden G.I."/>
            <person name="Lane C.E."/>
            <person name="Keeling P.J."/>
            <person name="Gray M.W."/>
            <person name="Grigoriev I.V."/>
            <person name="Archibald J.M."/>
        </authorList>
    </citation>
    <scope>NUCLEOTIDE SEQUENCE</scope>
    <source>
        <strain evidence="3">CCMP2712</strain>
    </source>
</reference>
<evidence type="ECO:0000313" key="2">
    <source>
        <dbReference type="EnsemblProtists" id="EKX49377"/>
    </source>
</evidence>
<evidence type="ECO:0000313" key="1">
    <source>
        <dbReference type="EMBL" id="EKX49377.1"/>
    </source>
</evidence>
<evidence type="ECO:0000313" key="3">
    <source>
        <dbReference type="Proteomes" id="UP000011087"/>
    </source>
</evidence>
<keyword evidence="3" id="KW-1185">Reference proteome</keyword>
<organism evidence="1">
    <name type="scientific">Guillardia theta (strain CCMP2712)</name>
    <name type="common">Cryptophyte</name>
    <dbReference type="NCBI Taxonomy" id="905079"/>
    <lineage>
        <taxon>Eukaryota</taxon>
        <taxon>Cryptophyceae</taxon>
        <taxon>Pyrenomonadales</taxon>
        <taxon>Geminigeraceae</taxon>
        <taxon>Guillardia</taxon>
    </lineage>
</organism>
<dbReference type="RefSeq" id="XP_005836357.1">
    <property type="nucleotide sequence ID" value="XM_005836300.1"/>
</dbReference>
<accession>L1JLX5</accession>
<dbReference type="AlphaFoldDB" id="L1JLX5"/>
<dbReference type="KEGG" id="gtt:GUITHDRAFT_136053"/>
<dbReference type="EMBL" id="JH992982">
    <property type="protein sequence ID" value="EKX49377.1"/>
    <property type="molecule type" value="Genomic_DNA"/>
</dbReference>
<proteinExistence type="predicted"/>
<reference evidence="1 3" key="1">
    <citation type="journal article" date="2012" name="Nature">
        <title>Algal genomes reveal evolutionary mosaicism and the fate of nucleomorphs.</title>
        <authorList>
            <consortium name="DOE Joint Genome Institute"/>
            <person name="Curtis B.A."/>
            <person name="Tanifuji G."/>
            <person name="Burki F."/>
            <person name="Gruber A."/>
            <person name="Irimia M."/>
            <person name="Maruyama S."/>
            <person name="Arias M.C."/>
            <person name="Ball S.G."/>
            <person name="Gile G.H."/>
            <person name="Hirakawa Y."/>
            <person name="Hopkins J.F."/>
            <person name="Kuo A."/>
            <person name="Rensing S.A."/>
            <person name="Schmutz J."/>
            <person name="Symeonidi A."/>
            <person name="Elias M."/>
            <person name="Eveleigh R.J."/>
            <person name="Herman E.K."/>
            <person name="Klute M.J."/>
            <person name="Nakayama T."/>
            <person name="Obornik M."/>
            <person name="Reyes-Prieto A."/>
            <person name="Armbrust E.V."/>
            <person name="Aves S.J."/>
            <person name="Beiko R.G."/>
            <person name="Coutinho P."/>
            <person name="Dacks J.B."/>
            <person name="Durnford D.G."/>
            <person name="Fast N.M."/>
            <person name="Green B.R."/>
            <person name="Grisdale C.J."/>
            <person name="Hempel F."/>
            <person name="Henrissat B."/>
            <person name="Hoppner M.P."/>
            <person name="Ishida K."/>
            <person name="Kim E."/>
            <person name="Koreny L."/>
            <person name="Kroth P.G."/>
            <person name="Liu Y."/>
            <person name="Malik S.B."/>
            <person name="Maier U.G."/>
            <person name="McRose D."/>
            <person name="Mock T."/>
            <person name="Neilson J.A."/>
            <person name="Onodera N.T."/>
            <person name="Poole A.M."/>
            <person name="Pritham E.J."/>
            <person name="Richards T.A."/>
            <person name="Rocap G."/>
            <person name="Roy S.W."/>
            <person name="Sarai C."/>
            <person name="Schaack S."/>
            <person name="Shirato S."/>
            <person name="Slamovits C.H."/>
            <person name="Spencer D.F."/>
            <person name="Suzuki S."/>
            <person name="Worden A.Z."/>
            <person name="Zauner S."/>
            <person name="Barry K."/>
            <person name="Bell C."/>
            <person name="Bharti A.K."/>
            <person name="Crow J.A."/>
            <person name="Grimwood J."/>
            <person name="Kramer R."/>
            <person name="Lindquist E."/>
            <person name="Lucas S."/>
            <person name="Salamov A."/>
            <person name="McFadden G.I."/>
            <person name="Lane C.E."/>
            <person name="Keeling P.J."/>
            <person name="Gray M.W."/>
            <person name="Grigoriev I.V."/>
            <person name="Archibald J.M."/>
        </authorList>
    </citation>
    <scope>NUCLEOTIDE SEQUENCE</scope>
    <source>
        <strain evidence="1 3">CCMP2712</strain>
    </source>
</reference>
<dbReference type="EnsemblProtists" id="EKX49377">
    <property type="protein sequence ID" value="EKX49377"/>
    <property type="gene ID" value="GUITHDRAFT_136053"/>
</dbReference>
<name>L1JLX5_GUITC</name>
<gene>
    <name evidence="1" type="ORF">GUITHDRAFT_136053</name>
</gene>
<dbReference type="PaxDb" id="55529-EKX49377"/>
<reference evidence="2" key="3">
    <citation type="submission" date="2016-03" db="UniProtKB">
        <authorList>
            <consortium name="EnsemblProtists"/>
        </authorList>
    </citation>
    <scope>IDENTIFICATION</scope>
</reference>
<sequence length="595" mass="66974">MPLSFLSSLILTIFVALVSFLLPFQLARSVAFASDSTAFAMSRPPAPVLQGFCSSRTREEAGVCEESVRDELDALQGRCSKSIIRGREISRELIVEKEKEKEEEEEEMTSNLSSVAGAEAELVSMFLPAPPLSLDRIHDQHPSRQFASLMQSTDDLIIWLDHQLACGPSSQHCDFFAQLALLHGSELVSWRAMEAFERTLASSDSVRFLSGAPASCLTQIRCQDELVHALIRYGLRSECLPSSWQKRVDESRRQERCTRVGVVEVKKGGKWWEGELVDDGDETMVELKQEGEPMLLSHLHVANCRFKYPDGTQMTQDALIAQASTGSTTSVLMKHLLPFLWILQACLEHSIRTDSGVEDLVQDTDSMTCHHHTQRGSCIITALEKTFKILLESISEQEWSKSQIRHRISSAICTQLFDEKRTDNICLIIQNFLPVSTRGEELRQVLCSDCIQRIISAETINKAVNMTIGETMNLLEELRVDKVRSSCFLRDKEMSWSAIKLLVAVAGDIIVKELVDQDGDRKDDVFSRVMTIVTRLRTSMASCGDHPDLMSIKCGLNETDCLLVEVNGRNKRFKRDCPGNQSQQTLYKLFRSDQQ</sequence>
<dbReference type="GeneID" id="17306019"/>
<protein>
    <submittedName>
        <fullName evidence="1 2">Uncharacterized protein</fullName>
    </submittedName>
</protein>